<evidence type="ECO:0000313" key="2">
    <source>
        <dbReference type="EMBL" id="RAK69436.1"/>
    </source>
</evidence>
<protein>
    <recommendedName>
        <fullName evidence="4">DUF308 domain-containing protein</fullName>
    </recommendedName>
</protein>
<name>A0A328BTU0_9BACT</name>
<evidence type="ECO:0000313" key="3">
    <source>
        <dbReference type="Proteomes" id="UP000248553"/>
    </source>
</evidence>
<proteinExistence type="predicted"/>
<evidence type="ECO:0008006" key="4">
    <source>
        <dbReference type="Google" id="ProtNLM"/>
    </source>
</evidence>
<dbReference type="Proteomes" id="UP000248553">
    <property type="component" value="Unassembled WGS sequence"/>
</dbReference>
<accession>A0A328BTU0</accession>
<sequence>MSVTSTAPVSAPVHTAQALRTLYFVRAAFSLVWASLLLLLAPASPALTTTLLLLYPAWDVLATVGDIRANRGAGSQLPQYVNIAVGSLTTLAVGLALRSGVPTVLVVYGVWAALTGLIQLLLGLRRRRQLGGQWPMILSGGQSVLAGVSFIVMAHAPKMGVANLAGYAAFGAFYFLLAALRLRKAAYIVRTVRPGN</sequence>
<keyword evidence="1" id="KW-0812">Transmembrane</keyword>
<dbReference type="EMBL" id="QHKM01000001">
    <property type="protein sequence ID" value="RAK69436.1"/>
    <property type="molecule type" value="Genomic_DNA"/>
</dbReference>
<reference evidence="3" key="1">
    <citation type="submission" date="2018-05" db="EMBL/GenBank/DDBJ databases">
        <authorList>
            <person name="Nie L."/>
        </authorList>
    </citation>
    <scope>NUCLEOTIDE SEQUENCE [LARGE SCALE GENOMIC DNA]</scope>
    <source>
        <strain evidence="3">NL</strain>
    </source>
</reference>
<organism evidence="2 3">
    <name type="scientific">Hymenobacter edaphi</name>
    <dbReference type="NCBI Taxonomy" id="2211146"/>
    <lineage>
        <taxon>Bacteria</taxon>
        <taxon>Pseudomonadati</taxon>
        <taxon>Bacteroidota</taxon>
        <taxon>Cytophagia</taxon>
        <taxon>Cytophagales</taxon>
        <taxon>Hymenobacteraceae</taxon>
        <taxon>Hymenobacter</taxon>
    </lineage>
</organism>
<dbReference type="OrthoDB" id="960912at2"/>
<feature type="transmembrane region" description="Helical" evidence="1">
    <location>
        <begin position="21"/>
        <end position="40"/>
    </location>
</feature>
<keyword evidence="1" id="KW-1133">Transmembrane helix</keyword>
<feature type="transmembrane region" description="Helical" evidence="1">
    <location>
        <begin position="103"/>
        <end position="124"/>
    </location>
</feature>
<dbReference type="RefSeq" id="WP_111476172.1">
    <property type="nucleotide sequence ID" value="NZ_QHKM01000001.1"/>
</dbReference>
<feature type="transmembrane region" description="Helical" evidence="1">
    <location>
        <begin position="161"/>
        <end position="180"/>
    </location>
</feature>
<dbReference type="AlphaFoldDB" id="A0A328BTU0"/>
<keyword evidence="1" id="KW-0472">Membrane</keyword>
<gene>
    <name evidence="2" type="ORF">DLM85_00790</name>
</gene>
<comment type="caution">
    <text evidence="2">The sequence shown here is derived from an EMBL/GenBank/DDBJ whole genome shotgun (WGS) entry which is preliminary data.</text>
</comment>
<feature type="transmembrane region" description="Helical" evidence="1">
    <location>
        <begin position="136"/>
        <end position="155"/>
    </location>
</feature>
<keyword evidence="3" id="KW-1185">Reference proteome</keyword>
<evidence type="ECO:0000256" key="1">
    <source>
        <dbReference type="SAM" id="Phobius"/>
    </source>
</evidence>